<dbReference type="Proteomes" id="UP001337580">
    <property type="component" value="Chromosome"/>
</dbReference>
<keyword evidence="3" id="KW-0732">Signal</keyword>
<comment type="similarity">
    <text evidence="1">Belongs to the bacterial solute-binding protein 9 family.</text>
</comment>
<evidence type="ECO:0000256" key="3">
    <source>
        <dbReference type="ARBA" id="ARBA00022729"/>
    </source>
</evidence>
<organism evidence="4">
    <name type="scientific">Candidatus Improbicoccus pseudotrichonymphae</name>
    <dbReference type="NCBI Taxonomy" id="3033792"/>
    <lineage>
        <taxon>Bacteria</taxon>
        <taxon>Bacillati</taxon>
        <taxon>Bacillota</taxon>
        <taxon>Clostridia</taxon>
        <taxon>Candidatus Improbicoccus</taxon>
    </lineage>
</organism>
<dbReference type="EMBL" id="AP027924">
    <property type="protein sequence ID" value="BED91717.1"/>
    <property type="molecule type" value="Genomic_DNA"/>
</dbReference>
<accession>A0AA48I2G8</accession>
<dbReference type="Gene3D" id="3.40.50.1980">
    <property type="entry name" value="Nitrogenase molybdenum iron protein domain"/>
    <property type="match status" value="2"/>
</dbReference>
<dbReference type="Pfam" id="PF01297">
    <property type="entry name" value="ZnuA"/>
    <property type="match status" value="1"/>
</dbReference>
<sequence length="298" mass="34302">MKKLLTFIFAFILTLCLFFIFRYSNNHKDNNTKITLVSSFYPLHIAVLNLIDGIDDIESVNITKDHVGCIHDVSLQVNDMKKIENAKAFIINGAGLEESFVQDISEKLPNVPIIDSGKNIELLKVEDEDENYDKEYDHHIWLSLSNHIKQIENIAQELVKILPEYSDKISKNKDLYKLKLEELGKKYNSESMRNKKIIVNRAIFSYFAKEYGLEISFIVNNGHHSEPSAKEITEIIEFVKKNGICYIFTEEKNKSVETIAQETAIKIINLDPIRNGPERKNAYLDAMENNLKILKGAF</sequence>
<dbReference type="InterPro" id="IPR006127">
    <property type="entry name" value="ZnuA-like"/>
</dbReference>
<evidence type="ECO:0000313" key="4">
    <source>
        <dbReference type="EMBL" id="BED91717.1"/>
    </source>
</evidence>
<dbReference type="PANTHER" id="PTHR42953">
    <property type="entry name" value="HIGH-AFFINITY ZINC UPTAKE SYSTEM PROTEIN ZNUA-RELATED"/>
    <property type="match status" value="1"/>
</dbReference>
<dbReference type="GO" id="GO:0046872">
    <property type="term" value="F:metal ion binding"/>
    <property type="evidence" value="ECO:0007669"/>
    <property type="project" value="InterPro"/>
</dbReference>
<dbReference type="SUPFAM" id="SSF53807">
    <property type="entry name" value="Helical backbone' metal receptor"/>
    <property type="match status" value="1"/>
</dbReference>
<dbReference type="KEGG" id="ips:CfP315_0233"/>
<reference evidence="4" key="1">
    <citation type="journal article" date="2023" name="ISME J.">
        <title>Emergence of putative energy parasites within Clostridia revealed by genome analysis of a novel endosymbiotic clade.</title>
        <authorList>
            <person name="Takahashi K."/>
            <person name="Kuwahara H."/>
            <person name="Horikawa Y."/>
            <person name="Izawa K."/>
            <person name="Kato D."/>
            <person name="Inagaki T."/>
            <person name="Yuki M."/>
            <person name="Ohkuma M."/>
            <person name="Hongoh Y."/>
        </authorList>
    </citation>
    <scope>NUCLEOTIDE SEQUENCE</scope>
    <source>
        <strain evidence="4">CfP3-15</strain>
    </source>
</reference>
<dbReference type="AlphaFoldDB" id="A0AA48I2G8"/>
<dbReference type="GO" id="GO:0030001">
    <property type="term" value="P:metal ion transport"/>
    <property type="evidence" value="ECO:0007669"/>
    <property type="project" value="InterPro"/>
</dbReference>
<keyword evidence="2" id="KW-0813">Transport</keyword>
<protein>
    <submittedName>
        <fullName evidence="4">Zinc ABC transporter substrate-binding protein</fullName>
    </submittedName>
</protein>
<evidence type="ECO:0000256" key="1">
    <source>
        <dbReference type="ARBA" id="ARBA00011028"/>
    </source>
</evidence>
<name>A0AA48I2G8_9FIRM</name>
<gene>
    <name evidence="4" type="ORF">CfP315_0233</name>
</gene>
<evidence type="ECO:0000256" key="2">
    <source>
        <dbReference type="ARBA" id="ARBA00022448"/>
    </source>
</evidence>
<proteinExistence type="inferred from homology"/>
<dbReference type="PANTHER" id="PTHR42953:SF3">
    <property type="entry name" value="HIGH-AFFINITY ZINC UPTAKE SYSTEM PROTEIN ZNUA"/>
    <property type="match status" value="1"/>
</dbReference>
<dbReference type="InterPro" id="IPR050492">
    <property type="entry name" value="Bact_metal-bind_prot9"/>
</dbReference>